<comment type="caution">
    <text evidence="3">The sequence shown here is derived from an EMBL/GenBank/DDBJ whole genome shotgun (WGS) entry which is preliminary data.</text>
</comment>
<evidence type="ECO:0000313" key="4">
    <source>
        <dbReference type="Proteomes" id="UP000642920"/>
    </source>
</evidence>
<feature type="transmembrane region" description="Helical" evidence="1">
    <location>
        <begin position="56"/>
        <end position="76"/>
    </location>
</feature>
<organism evidence="3 4">
    <name type="scientific">Marivirga atlantica</name>
    <dbReference type="NCBI Taxonomy" id="1548457"/>
    <lineage>
        <taxon>Bacteria</taxon>
        <taxon>Pseudomonadati</taxon>
        <taxon>Bacteroidota</taxon>
        <taxon>Cytophagia</taxon>
        <taxon>Cytophagales</taxon>
        <taxon>Marivirgaceae</taxon>
        <taxon>Marivirga</taxon>
    </lineage>
</organism>
<dbReference type="RefSeq" id="WP_201923028.1">
    <property type="nucleotide sequence ID" value="NZ_JAERQG010000004.1"/>
</dbReference>
<dbReference type="Pfam" id="PF13185">
    <property type="entry name" value="GAF_2"/>
    <property type="match status" value="1"/>
</dbReference>
<gene>
    <name evidence="3" type="ORF">JKP34_14490</name>
</gene>
<dbReference type="InterPro" id="IPR029016">
    <property type="entry name" value="GAF-like_dom_sf"/>
</dbReference>
<evidence type="ECO:0000259" key="2">
    <source>
        <dbReference type="Pfam" id="PF13185"/>
    </source>
</evidence>
<feature type="transmembrane region" description="Helical" evidence="1">
    <location>
        <begin position="7"/>
        <end position="28"/>
    </location>
</feature>
<evidence type="ECO:0000256" key="1">
    <source>
        <dbReference type="SAM" id="Phobius"/>
    </source>
</evidence>
<sequence length="274" mass="30257">MKVIYKNLVVVLSLLFTLSLIGLAYYLYIFPERLANMTHVISLDETARLAPVMKELYVFSAISLGLGFAAILFSLFSRNGDSESNVVYIEKFKDKKEQADKTSDANSEKEETDTDVIAIKDKLKLEKDTKKKAELALSEIANKVEASQASVYRAGKEDGKNVITLFASYAFVLPESQTLSYEFGEGLAGQVAKEKKMIVVDDVPEGYINILSGLGESKPASLAICPIMKDEALVGVAEIASFKEFTKAQEIFIQKVLQLLSDALQPKKETAKEE</sequence>
<dbReference type="Gene3D" id="3.30.450.40">
    <property type="match status" value="1"/>
</dbReference>
<dbReference type="AlphaFoldDB" id="A0A937DFR5"/>
<keyword evidence="1" id="KW-0472">Membrane</keyword>
<keyword evidence="1" id="KW-0812">Transmembrane</keyword>
<protein>
    <submittedName>
        <fullName evidence="3">GAF domain-containing protein</fullName>
    </submittedName>
</protein>
<dbReference type="InterPro" id="IPR003018">
    <property type="entry name" value="GAF"/>
</dbReference>
<feature type="domain" description="GAF" evidence="2">
    <location>
        <begin position="134"/>
        <end position="265"/>
    </location>
</feature>
<dbReference type="Proteomes" id="UP000642920">
    <property type="component" value="Unassembled WGS sequence"/>
</dbReference>
<accession>A0A937DFR5</accession>
<dbReference type="SUPFAM" id="SSF55781">
    <property type="entry name" value="GAF domain-like"/>
    <property type="match status" value="1"/>
</dbReference>
<evidence type="ECO:0000313" key="3">
    <source>
        <dbReference type="EMBL" id="MBL0766472.1"/>
    </source>
</evidence>
<proteinExistence type="predicted"/>
<dbReference type="EMBL" id="JAERQG010000004">
    <property type="protein sequence ID" value="MBL0766472.1"/>
    <property type="molecule type" value="Genomic_DNA"/>
</dbReference>
<name>A0A937DFR5_9BACT</name>
<keyword evidence="4" id="KW-1185">Reference proteome</keyword>
<reference evidence="3" key="1">
    <citation type="submission" date="2021-01" db="EMBL/GenBank/DDBJ databases">
        <title>Marivirga sp. nov., isolated from intertidal surface sediments.</title>
        <authorList>
            <person name="Zhang M."/>
        </authorList>
    </citation>
    <scope>NUCLEOTIDE SEQUENCE</scope>
    <source>
        <strain evidence="3">SM1354</strain>
    </source>
</reference>
<keyword evidence="1" id="KW-1133">Transmembrane helix</keyword>